<evidence type="ECO:0000259" key="11">
    <source>
        <dbReference type="Pfam" id="PF22924"/>
    </source>
</evidence>
<proteinExistence type="inferred from homology"/>
<dbReference type="InterPro" id="IPR009100">
    <property type="entry name" value="AcylCoA_DH/oxidase_NM_dom_sf"/>
</dbReference>
<feature type="non-terminal residue" evidence="12">
    <location>
        <position position="480"/>
    </location>
</feature>
<dbReference type="PANTHER" id="PTHR10909:SF223">
    <property type="entry name" value="ACYL-COENZYME A OXIDASE"/>
    <property type="match status" value="1"/>
</dbReference>
<keyword evidence="4" id="KW-0285">Flavoprotein</keyword>
<evidence type="ECO:0008006" key="14">
    <source>
        <dbReference type="Google" id="ProtNLM"/>
    </source>
</evidence>
<dbReference type="Pfam" id="PF01756">
    <property type="entry name" value="ACOX"/>
    <property type="match status" value="1"/>
</dbReference>
<evidence type="ECO:0000256" key="9">
    <source>
        <dbReference type="ARBA" id="ARBA00023140"/>
    </source>
</evidence>
<dbReference type="GO" id="GO:0005504">
    <property type="term" value="F:fatty acid binding"/>
    <property type="evidence" value="ECO:0007669"/>
    <property type="project" value="TreeGrafter"/>
</dbReference>
<dbReference type="InterPro" id="IPR036250">
    <property type="entry name" value="AcylCo_DH-like_C"/>
</dbReference>
<keyword evidence="7" id="KW-0560">Oxidoreductase</keyword>
<evidence type="ECO:0000256" key="1">
    <source>
        <dbReference type="ARBA" id="ARBA00001974"/>
    </source>
</evidence>
<organism evidence="12 13">
    <name type="scientific">Ignelater luminosus</name>
    <name type="common">Cucubano</name>
    <name type="synonym">Pyrophorus luminosus</name>
    <dbReference type="NCBI Taxonomy" id="2038154"/>
    <lineage>
        <taxon>Eukaryota</taxon>
        <taxon>Metazoa</taxon>
        <taxon>Ecdysozoa</taxon>
        <taxon>Arthropoda</taxon>
        <taxon>Hexapoda</taxon>
        <taxon>Insecta</taxon>
        <taxon>Pterygota</taxon>
        <taxon>Neoptera</taxon>
        <taxon>Endopterygota</taxon>
        <taxon>Coleoptera</taxon>
        <taxon>Polyphaga</taxon>
        <taxon>Elateriformia</taxon>
        <taxon>Elateroidea</taxon>
        <taxon>Elateridae</taxon>
        <taxon>Agrypninae</taxon>
        <taxon>Pyrophorini</taxon>
        <taxon>Ignelater</taxon>
    </lineage>
</organism>
<keyword evidence="5" id="KW-0274">FAD</keyword>
<dbReference type="FunFam" id="1.20.140.10:FF:000007">
    <property type="entry name" value="Acyl-coenzyme A oxidase"/>
    <property type="match status" value="1"/>
</dbReference>
<dbReference type="PANTHER" id="PTHR10909">
    <property type="entry name" value="ELECTRON TRANSPORT OXIDOREDUCTASE"/>
    <property type="match status" value="1"/>
</dbReference>
<dbReference type="Gene3D" id="2.40.110.10">
    <property type="entry name" value="Butyryl-CoA Dehydrogenase, subunit A, domain 2"/>
    <property type="match status" value="1"/>
</dbReference>
<dbReference type="Proteomes" id="UP000801492">
    <property type="component" value="Unassembled WGS sequence"/>
</dbReference>
<comment type="similarity">
    <text evidence="3">Belongs to the acyl-CoA oxidase family.</text>
</comment>
<evidence type="ECO:0000313" key="12">
    <source>
        <dbReference type="EMBL" id="KAF2895682.1"/>
    </source>
</evidence>
<reference evidence="12" key="1">
    <citation type="submission" date="2019-08" db="EMBL/GenBank/DDBJ databases">
        <title>The genome of the North American firefly Photinus pyralis.</title>
        <authorList>
            <consortium name="Photinus pyralis genome working group"/>
            <person name="Fallon T.R."/>
            <person name="Sander Lower S.E."/>
            <person name="Weng J.-K."/>
        </authorList>
    </citation>
    <scope>NUCLEOTIDE SEQUENCE</scope>
    <source>
        <strain evidence="12">TRF0915ILg1</strain>
        <tissue evidence="12">Whole body</tissue>
    </source>
</reference>
<evidence type="ECO:0000256" key="8">
    <source>
        <dbReference type="ARBA" id="ARBA00023098"/>
    </source>
</evidence>
<dbReference type="Pfam" id="PF22924">
    <property type="entry name" value="ACOX_C_alpha1"/>
    <property type="match status" value="1"/>
</dbReference>
<evidence type="ECO:0000259" key="10">
    <source>
        <dbReference type="Pfam" id="PF01756"/>
    </source>
</evidence>
<evidence type="ECO:0000256" key="3">
    <source>
        <dbReference type="ARBA" id="ARBA00006288"/>
    </source>
</evidence>
<dbReference type="SUPFAM" id="SSF47203">
    <property type="entry name" value="Acyl-CoA dehydrogenase C-terminal domain-like"/>
    <property type="match status" value="2"/>
</dbReference>
<dbReference type="GO" id="GO:0071949">
    <property type="term" value="F:FAD binding"/>
    <property type="evidence" value="ECO:0007669"/>
    <property type="project" value="InterPro"/>
</dbReference>
<evidence type="ECO:0000256" key="6">
    <source>
        <dbReference type="ARBA" id="ARBA00022832"/>
    </source>
</evidence>
<dbReference type="SUPFAM" id="SSF56645">
    <property type="entry name" value="Acyl-CoA dehydrogenase NM domain-like"/>
    <property type="match status" value="1"/>
</dbReference>
<evidence type="ECO:0000256" key="4">
    <source>
        <dbReference type="ARBA" id="ARBA00022630"/>
    </source>
</evidence>
<feature type="domain" description="Acyl-CoA oxidase C-alpha1" evidence="11">
    <location>
        <begin position="102"/>
        <end position="247"/>
    </location>
</feature>
<dbReference type="InterPro" id="IPR055060">
    <property type="entry name" value="ACOX_C_alpha1"/>
</dbReference>
<protein>
    <recommendedName>
        <fullName evidence="14">Acyl-coenzyme A oxidase</fullName>
    </recommendedName>
</protein>
<dbReference type="AlphaFoldDB" id="A0A8K0D2C2"/>
<dbReference type="GO" id="GO:0055088">
    <property type="term" value="P:lipid homeostasis"/>
    <property type="evidence" value="ECO:0007669"/>
    <property type="project" value="TreeGrafter"/>
</dbReference>
<dbReference type="GO" id="GO:0033540">
    <property type="term" value="P:fatty acid beta-oxidation using acyl-CoA oxidase"/>
    <property type="evidence" value="ECO:0007669"/>
    <property type="project" value="TreeGrafter"/>
</dbReference>
<evidence type="ECO:0000313" key="13">
    <source>
        <dbReference type="Proteomes" id="UP000801492"/>
    </source>
</evidence>
<keyword evidence="6" id="KW-0276">Fatty acid metabolism</keyword>
<comment type="cofactor">
    <cofactor evidence="1">
        <name>FAD</name>
        <dbReference type="ChEBI" id="CHEBI:57692"/>
    </cofactor>
</comment>
<dbReference type="Gene3D" id="1.20.140.10">
    <property type="entry name" value="Butyryl-CoA Dehydrogenase, subunit A, domain 3"/>
    <property type="match status" value="2"/>
</dbReference>
<evidence type="ECO:0000256" key="7">
    <source>
        <dbReference type="ARBA" id="ARBA00023002"/>
    </source>
</evidence>
<accession>A0A8K0D2C2</accession>
<dbReference type="InterPro" id="IPR046373">
    <property type="entry name" value="Acyl-CoA_Oxase/DH_mid-dom_sf"/>
</dbReference>
<dbReference type="GO" id="GO:0005777">
    <property type="term" value="C:peroxisome"/>
    <property type="evidence" value="ECO:0007669"/>
    <property type="project" value="UniProtKB-SubCell"/>
</dbReference>
<comment type="subcellular location">
    <subcellularLocation>
        <location evidence="2">Peroxisome</location>
    </subcellularLocation>
</comment>
<feature type="domain" description="Acyl-CoA oxidase C-terminal" evidence="10">
    <location>
        <begin position="291"/>
        <end position="466"/>
    </location>
</feature>
<comment type="caution">
    <text evidence="12">The sequence shown here is derived from an EMBL/GenBank/DDBJ whole genome shotgun (WGS) entry which is preliminary data.</text>
</comment>
<dbReference type="OrthoDB" id="538336at2759"/>
<dbReference type="InterPro" id="IPR012258">
    <property type="entry name" value="Acyl-CoA_oxidase"/>
</dbReference>
<gene>
    <name evidence="12" type="ORF">ILUMI_10462</name>
</gene>
<dbReference type="GO" id="GO:0016402">
    <property type="term" value="F:pristanoyl-CoA oxidase activity"/>
    <property type="evidence" value="ECO:0007669"/>
    <property type="project" value="TreeGrafter"/>
</dbReference>
<keyword evidence="9" id="KW-0576">Peroxisome</keyword>
<dbReference type="InterPro" id="IPR002655">
    <property type="entry name" value="Acyl-CoA_oxidase_C"/>
</dbReference>
<evidence type="ECO:0000256" key="2">
    <source>
        <dbReference type="ARBA" id="ARBA00004275"/>
    </source>
</evidence>
<dbReference type="FunFam" id="1.20.140.10:FF:000010">
    <property type="entry name" value="Acyl-coenzyme A oxidase"/>
    <property type="match status" value="1"/>
</dbReference>
<keyword evidence="13" id="KW-1185">Reference proteome</keyword>
<keyword evidence="8" id="KW-0443">Lipid metabolism</keyword>
<sequence length="480" mass="53890">KTCTVALVFAQLNTEGQCHGLHAFVVPIRDPKTLLPYPGIIVGDIGEKIGLNGIDNGFIMFQNYRIPRENLLNRTADVTPEGEYESSFSDPGRILGAALENLSAGRVGIMQESANNLVSAVTIAVRYAAIRTQFGPSNHQELPIIEYQLHQWRLFPYVSAAVEMSHTETAIDNLREMISEIHAIISATKPLITWTCRDAIQECREACGGHGYLKAARFGDLRNTVDPCVSYEGDNNVLVQQTSNWLLRQWHSVLEEGQVHSPLSTCSFLKDHLVILKFKFNGSTVQDVKNIDFIISCYKWLITYLVKITHEKQTALLAYSKCKFTARNNSQVYKAAILSRVYGEFVALMYYWKRINRNDVEISLKPILETVGILYGLSCLDKHLVYFYQGSFANNHSLSELVKDGILDVCSLLKSDVVAVVDALAPSDFVINSILGKSDGKLYENIQAEFFNNPGAMSRPSWWREIKVDDAPDLKIRSKL</sequence>
<name>A0A8K0D2C2_IGNLU</name>
<evidence type="ECO:0000256" key="5">
    <source>
        <dbReference type="ARBA" id="ARBA00022827"/>
    </source>
</evidence>
<dbReference type="EMBL" id="VTPC01005723">
    <property type="protein sequence ID" value="KAF2895682.1"/>
    <property type="molecule type" value="Genomic_DNA"/>
</dbReference>